<sequence length="282" mass="31364">MHTAAPRLTPRQSALVAAWLPGAELVHDHSWGITGTSVLRFRHAGRYVVVKAGDDADTHIARELRAHRRWLGPWRGRVPGLLHADDDAKLLVTRYLPGVLVEGRPAESAPDTYRQAGRLLALLHAQSATVDDGYETRMRERALGHLDGPHRIATGTEERLRAEIASWPEAPATLVPTHGDWQPRNWLVHDGVVAAIDLGRADLRPAPTDLCRLAVQQFRGRPDLERAFLEGYGGDPRDPAAWRRELLREAISTAVWAHRVGDERFERQGRRMVADALAGTGR</sequence>
<dbReference type="Proteomes" id="UP000199614">
    <property type="component" value="Unassembled WGS sequence"/>
</dbReference>
<accession>A0A1I4Z5G8</accession>
<dbReference type="InterPro" id="IPR011009">
    <property type="entry name" value="Kinase-like_dom_sf"/>
</dbReference>
<protein>
    <submittedName>
        <fullName evidence="2">Phosphotransferase enzyme family protein</fullName>
    </submittedName>
</protein>
<dbReference type="RefSeq" id="WP_093343446.1">
    <property type="nucleotide sequence ID" value="NZ_FOUY01000014.1"/>
</dbReference>
<dbReference type="AlphaFoldDB" id="A0A1I4Z5G8"/>
<dbReference type="STRING" id="260086.SAMN05216207_1014106"/>
<proteinExistence type="predicted"/>
<dbReference type="OrthoDB" id="21342at2"/>
<organism evidence="2 3">
    <name type="scientific">Pseudonocardia ammonioxydans</name>
    <dbReference type="NCBI Taxonomy" id="260086"/>
    <lineage>
        <taxon>Bacteria</taxon>
        <taxon>Bacillati</taxon>
        <taxon>Actinomycetota</taxon>
        <taxon>Actinomycetes</taxon>
        <taxon>Pseudonocardiales</taxon>
        <taxon>Pseudonocardiaceae</taxon>
        <taxon>Pseudonocardia</taxon>
    </lineage>
</organism>
<feature type="domain" description="Aminoglycoside phosphotransferase" evidence="1">
    <location>
        <begin position="45"/>
        <end position="240"/>
    </location>
</feature>
<reference evidence="2 3" key="1">
    <citation type="submission" date="2016-10" db="EMBL/GenBank/DDBJ databases">
        <authorList>
            <person name="de Groot N.N."/>
        </authorList>
    </citation>
    <scope>NUCLEOTIDE SEQUENCE [LARGE SCALE GENOMIC DNA]</scope>
    <source>
        <strain evidence="2 3">CGMCC 4.1877</strain>
    </source>
</reference>
<dbReference type="GO" id="GO:0016740">
    <property type="term" value="F:transferase activity"/>
    <property type="evidence" value="ECO:0007669"/>
    <property type="project" value="UniProtKB-KW"/>
</dbReference>
<dbReference type="SUPFAM" id="SSF56112">
    <property type="entry name" value="Protein kinase-like (PK-like)"/>
    <property type="match status" value="1"/>
</dbReference>
<keyword evidence="2" id="KW-0808">Transferase</keyword>
<evidence type="ECO:0000313" key="3">
    <source>
        <dbReference type="Proteomes" id="UP000199614"/>
    </source>
</evidence>
<dbReference type="InterPro" id="IPR002575">
    <property type="entry name" value="Aminoglycoside_PTrfase"/>
</dbReference>
<evidence type="ECO:0000313" key="2">
    <source>
        <dbReference type="EMBL" id="SFN45417.1"/>
    </source>
</evidence>
<dbReference type="Pfam" id="PF01636">
    <property type="entry name" value="APH"/>
    <property type="match status" value="1"/>
</dbReference>
<keyword evidence="3" id="KW-1185">Reference proteome</keyword>
<dbReference type="EMBL" id="FOUY01000014">
    <property type="protein sequence ID" value="SFN45417.1"/>
    <property type="molecule type" value="Genomic_DNA"/>
</dbReference>
<name>A0A1I4Z5G8_PSUAM</name>
<dbReference type="Gene3D" id="3.90.1200.10">
    <property type="match status" value="1"/>
</dbReference>
<evidence type="ECO:0000259" key="1">
    <source>
        <dbReference type="Pfam" id="PF01636"/>
    </source>
</evidence>
<gene>
    <name evidence="2" type="ORF">SAMN05216207_1014106</name>
</gene>